<proteinExistence type="predicted"/>
<accession>A0ACC4BC31</accession>
<reference evidence="1 2" key="1">
    <citation type="journal article" date="2024" name="Plant Biotechnol. J.">
        <title>Genome and CRISPR/Cas9 system of a widespread forest tree (Populus alba) in the world.</title>
        <authorList>
            <person name="Liu Y.J."/>
            <person name="Jiang P.F."/>
            <person name="Han X.M."/>
            <person name="Li X.Y."/>
            <person name="Wang H.M."/>
            <person name="Wang Y.J."/>
            <person name="Wang X.X."/>
            <person name="Zeng Q.Y."/>
        </authorList>
    </citation>
    <scope>NUCLEOTIDE SEQUENCE [LARGE SCALE GENOMIC DNA]</scope>
    <source>
        <strain evidence="2">cv. PAL-ZL1</strain>
    </source>
</reference>
<gene>
    <name evidence="1" type="ORF">D5086_021204</name>
</gene>
<protein>
    <submittedName>
        <fullName evidence="1">Uncharacterized protein</fullName>
    </submittedName>
</protein>
<organism evidence="1 2">
    <name type="scientific">Populus alba</name>
    <name type="common">White poplar</name>
    <dbReference type="NCBI Taxonomy" id="43335"/>
    <lineage>
        <taxon>Eukaryota</taxon>
        <taxon>Viridiplantae</taxon>
        <taxon>Streptophyta</taxon>
        <taxon>Embryophyta</taxon>
        <taxon>Tracheophyta</taxon>
        <taxon>Spermatophyta</taxon>
        <taxon>Magnoliopsida</taxon>
        <taxon>eudicotyledons</taxon>
        <taxon>Gunneridae</taxon>
        <taxon>Pentapetalae</taxon>
        <taxon>rosids</taxon>
        <taxon>fabids</taxon>
        <taxon>Malpighiales</taxon>
        <taxon>Salicaceae</taxon>
        <taxon>Saliceae</taxon>
        <taxon>Populus</taxon>
    </lineage>
</organism>
<keyword evidence="2" id="KW-1185">Reference proteome</keyword>
<evidence type="ECO:0000313" key="1">
    <source>
        <dbReference type="EMBL" id="KAL3575921.1"/>
    </source>
</evidence>
<dbReference type="EMBL" id="RCHU02000011">
    <property type="protein sequence ID" value="KAL3575921.1"/>
    <property type="molecule type" value="Genomic_DNA"/>
</dbReference>
<evidence type="ECO:0000313" key="2">
    <source>
        <dbReference type="Proteomes" id="UP000309997"/>
    </source>
</evidence>
<sequence length="383" mass="42583">MMMLQHSCLVRQILTIHRHFSSISTASKVPVRALFLGRGASDQLVGDGGRLGFVHENPAFHPTPNPFLDSVHSIALGGIRSVALTSTGQIFACLQGLWRFRCIGACIIENCSLDWWKVLGMEKHATFPLLAYILLPSLPREIHFPRIFYLFANCNRLVGFYAALLGDSVFNPAMSPCPLLYLNPKVLDHLTMLSTTDTGLGSSTLYDKKMHEEIKELLPIRKGLLNQTSSYLAMYRLPRTLVHILSFACCHSSGSYYGNRGSLYLGLRRRRWQIRPWPWSGMVLAEEGQVWNWGGEDDEGQVLSWGFDGHCQLGHSSIQCQKIPAVIDALADQHAIHVTCGGSSLAAITVLAQMQGTFFISYNSCYGFIIRVVPVASTMSSEF</sequence>
<name>A0ACC4BC31_POPAL</name>
<comment type="caution">
    <text evidence="1">The sequence shown here is derived from an EMBL/GenBank/DDBJ whole genome shotgun (WGS) entry which is preliminary data.</text>
</comment>
<dbReference type="Proteomes" id="UP000309997">
    <property type="component" value="Unassembled WGS sequence"/>
</dbReference>